<evidence type="ECO:0000256" key="6">
    <source>
        <dbReference type="ARBA" id="ARBA00023136"/>
    </source>
</evidence>
<feature type="transmembrane region" description="Helical" evidence="7">
    <location>
        <begin position="141"/>
        <end position="163"/>
    </location>
</feature>
<evidence type="ECO:0000256" key="7">
    <source>
        <dbReference type="RuleBase" id="RU363059"/>
    </source>
</evidence>
<dbReference type="OrthoDB" id="19102at2759"/>
<evidence type="ECO:0000256" key="8">
    <source>
        <dbReference type="SAM" id="MobiDB-lite"/>
    </source>
</evidence>
<dbReference type="InterPro" id="IPR035952">
    <property type="entry name" value="Rhomboid-like_sf"/>
</dbReference>
<feature type="compositionally biased region" description="Low complexity" evidence="8">
    <location>
        <begin position="267"/>
        <end position="279"/>
    </location>
</feature>
<feature type="transmembrane region" description="Helical" evidence="7">
    <location>
        <begin position="90"/>
        <end position="109"/>
    </location>
</feature>
<evidence type="ECO:0000256" key="4">
    <source>
        <dbReference type="ARBA" id="ARBA00022824"/>
    </source>
</evidence>
<gene>
    <name evidence="9" type="ORF">PACTADRAFT_73223</name>
</gene>
<dbReference type="PANTHER" id="PTHR11009">
    <property type="entry name" value="DER1-LIKE PROTEIN, DERLIN"/>
    <property type="match status" value="1"/>
</dbReference>
<keyword evidence="3 7" id="KW-0812">Transmembrane</keyword>
<feature type="compositionally biased region" description="Polar residues" evidence="8">
    <location>
        <begin position="252"/>
        <end position="265"/>
    </location>
</feature>
<protein>
    <recommendedName>
        <fullName evidence="7">Derlin</fullName>
    </recommendedName>
</protein>
<evidence type="ECO:0000256" key="5">
    <source>
        <dbReference type="ARBA" id="ARBA00022989"/>
    </source>
</evidence>
<evidence type="ECO:0000256" key="1">
    <source>
        <dbReference type="ARBA" id="ARBA00004477"/>
    </source>
</evidence>
<evidence type="ECO:0000256" key="3">
    <source>
        <dbReference type="ARBA" id="ARBA00022692"/>
    </source>
</evidence>
<dbReference type="GO" id="GO:0006950">
    <property type="term" value="P:response to stress"/>
    <property type="evidence" value="ECO:0007669"/>
    <property type="project" value="UniProtKB-ARBA"/>
</dbReference>
<dbReference type="STRING" id="669874.A0A1E4U0H3"/>
<dbReference type="SUPFAM" id="SSF144091">
    <property type="entry name" value="Rhomboid-like"/>
    <property type="match status" value="1"/>
</dbReference>
<name>A0A1E4U0H3_PACTA</name>
<dbReference type="GO" id="GO:0005789">
    <property type="term" value="C:endoplasmic reticulum membrane"/>
    <property type="evidence" value="ECO:0007669"/>
    <property type="project" value="UniProtKB-SubCell"/>
</dbReference>
<dbReference type="InterPro" id="IPR007599">
    <property type="entry name" value="DER1"/>
</dbReference>
<comment type="caution">
    <text evidence="7">Lacks conserved residue(s) required for the propagation of feature annotation.</text>
</comment>
<keyword evidence="4 7" id="KW-0256">Endoplasmic reticulum</keyword>
<sequence length="293" mass="33218">MSELRQFVSQIPPITRILTLTSLSVAGLFSIDIVKPVSLICYWPLVIKKYQFWRLITSFFVCNIHDQPMQSLMDLYMIYSYSRGLEENKFINIADYIFYYVIVTPLILFTSPWTSALSLQSALLSALTYTWSIANRNQQVNFYFITMKAAILPAVSLGFRLLLNGKQDFLQAFVGMLAAYLYNCLETSTLGPLMSLIKKDSNQTTKRVGTLNSLNSNTYIEELYYDGYLPAPSWLRKLITGSPNVAYVRPRNNFSDGTPLSSDRSPTGRTTSSNTSFTSRTTAFRGKGYRLGN</sequence>
<evidence type="ECO:0000256" key="2">
    <source>
        <dbReference type="ARBA" id="ARBA00008917"/>
    </source>
</evidence>
<dbReference type="Proteomes" id="UP000094236">
    <property type="component" value="Unassembled WGS sequence"/>
</dbReference>
<evidence type="ECO:0000313" key="9">
    <source>
        <dbReference type="EMBL" id="ODV97484.1"/>
    </source>
</evidence>
<keyword evidence="6 7" id="KW-0472">Membrane</keyword>
<feature type="region of interest" description="Disordered" evidence="8">
    <location>
        <begin position="250"/>
        <end position="279"/>
    </location>
</feature>
<feature type="transmembrane region" description="Helical" evidence="7">
    <location>
        <begin position="20"/>
        <end position="45"/>
    </location>
</feature>
<dbReference type="Pfam" id="PF04511">
    <property type="entry name" value="DER1"/>
    <property type="match status" value="1"/>
</dbReference>
<dbReference type="EMBL" id="KV454011">
    <property type="protein sequence ID" value="ODV97484.1"/>
    <property type="molecule type" value="Genomic_DNA"/>
</dbReference>
<reference evidence="10" key="1">
    <citation type="submission" date="2016-05" db="EMBL/GenBank/DDBJ databases">
        <title>Comparative genomics of biotechnologically important yeasts.</title>
        <authorList>
            <consortium name="DOE Joint Genome Institute"/>
            <person name="Riley R."/>
            <person name="Haridas S."/>
            <person name="Wolfe K.H."/>
            <person name="Lopes M.R."/>
            <person name="Hittinger C.T."/>
            <person name="Goker M."/>
            <person name="Salamov A."/>
            <person name="Wisecaver J."/>
            <person name="Long T.M."/>
            <person name="Aerts A.L."/>
            <person name="Barry K."/>
            <person name="Choi C."/>
            <person name="Clum A."/>
            <person name="Coughlan A.Y."/>
            <person name="Deshpande S."/>
            <person name="Douglass A.P."/>
            <person name="Hanson S.J."/>
            <person name="Klenk H.-P."/>
            <person name="Labutti K."/>
            <person name="Lapidus A."/>
            <person name="Lindquist E."/>
            <person name="Lipzen A."/>
            <person name="Meier-Kolthoff J.P."/>
            <person name="Ohm R.A."/>
            <person name="Otillar R.P."/>
            <person name="Pangilinan J."/>
            <person name="Peng Y."/>
            <person name="Rokas A."/>
            <person name="Rosa C.A."/>
            <person name="Scheuner C."/>
            <person name="Sibirny A.A."/>
            <person name="Slot J.C."/>
            <person name="Stielow J.B."/>
            <person name="Sun H."/>
            <person name="Kurtzman C.P."/>
            <person name="Blackwell M."/>
            <person name="Grigoriev I.V."/>
            <person name="Jeffries T.W."/>
        </authorList>
    </citation>
    <scope>NUCLEOTIDE SEQUENCE [LARGE SCALE GENOMIC DNA]</scope>
    <source>
        <strain evidence="10">NRRL Y-2460</strain>
    </source>
</reference>
<organism evidence="9 10">
    <name type="scientific">Pachysolen tannophilus NRRL Y-2460</name>
    <dbReference type="NCBI Taxonomy" id="669874"/>
    <lineage>
        <taxon>Eukaryota</taxon>
        <taxon>Fungi</taxon>
        <taxon>Dikarya</taxon>
        <taxon>Ascomycota</taxon>
        <taxon>Saccharomycotina</taxon>
        <taxon>Pichiomycetes</taxon>
        <taxon>Pachysolenaceae</taxon>
        <taxon>Pachysolen</taxon>
    </lineage>
</organism>
<dbReference type="Gene3D" id="1.20.1540.10">
    <property type="entry name" value="Rhomboid-like"/>
    <property type="match status" value="1"/>
</dbReference>
<comment type="similarity">
    <text evidence="2 7">Belongs to the derlin family.</text>
</comment>
<accession>A0A1E4U0H3</accession>
<keyword evidence="5 7" id="KW-1133">Transmembrane helix</keyword>
<comment type="subcellular location">
    <subcellularLocation>
        <location evidence="1 7">Endoplasmic reticulum membrane</location>
        <topology evidence="1 7">Multi-pass membrane protein</topology>
    </subcellularLocation>
</comment>
<keyword evidence="10" id="KW-1185">Reference proteome</keyword>
<dbReference type="AlphaFoldDB" id="A0A1E4U0H3"/>
<proteinExistence type="inferred from homology"/>
<evidence type="ECO:0000313" key="10">
    <source>
        <dbReference type="Proteomes" id="UP000094236"/>
    </source>
</evidence>
<comment type="function">
    <text evidence="7">May be involved in the degradation of misfolded endoplasmic reticulum (ER) luminal proteins.</text>
</comment>